<organism evidence="5 6">
    <name type="scientific">Ascaris lumbricoides</name>
    <name type="common">Giant roundworm</name>
    <dbReference type="NCBI Taxonomy" id="6252"/>
    <lineage>
        <taxon>Eukaryota</taxon>
        <taxon>Metazoa</taxon>
        <taxon>Ecdysozoa</taxon>
        <taxon>Nematoda</taxon>
        <taxon>Chromadorea</taxon>
        <taxon>Rhabditida</taxon>
        <taxon>Spirurina</taxon>
        <taxon>Ascaridomorpha</taxon>
        <taxon>Ascaridoidea</taxon>
        <taxon>Ascarididae</taxon>
        <taxon>Ascaris</taxon>
    </lineage>
</organism>
<dbReference type="InterPro" id="IPR050821">
    <property type="entry name" value="Cytosolic_carboxypeptidase"/>
</dbReference>
<accession>A0A0M3HGI9</accession>
<sequence>MLNPDGVYLGNYRCSLMGSDLNRHWQAPSQWAQPTIYATKNLLLRYNANPVSDILIIFIYRYLITNQLNLNPIFKAFCLPFVFHWYFLILRCCFNSHLE</sequence>
<dbReference type="PANTHER" id="PTHR12756:SF9">
    <property type="entry name" value="CYTOSOLIC CARBOXYPEPTIDASE 6"/>
    <property type="match status" value="1"/>
</dbReference>
<evidence type="ECO:0000256" key="3">
    <source>
        <dbReference type="PROSITE-ProRule" id="PRU01379"/>
    </source>
</evidence>
<protein>
    <recommendedName>
        <fullName evidence="4">Peptidase M14 domain-containing protein</fullName>
    </recommendedName>
</protein>
<evidence type="ECO:0000313" key="5">
    <source>
        <dbReference type="Proteomes" id="UP000036681"/>
    </source>
</evidence>
<name>A0A0M3HGI9_ASCLU</name>
<evidence type="ECO:0000259" key="4">
    <source>
        <dbReference type="PROSITE" id="PS52035"/>
    </source>
</evidence>
<comment type="caution">
    <text evidence="3">Lacks conserved residue(s) required for the propagation of feature annotation.</text>
</comment>
<evidence type="ECO:0000313" key="6">
    <source>
        <dbReference type="WBParaSite" id="ALUE_0000063401-mRNA-1"/>
    </source>
</evidence>
<comment type="similarity">
    <text evidence="2 3">Belongs to the peptidase M14 family.</text>
</comment>
<dbReference type="PANTHER" id="PTHR12756">
    <property type="entry name" value="CYTOSOLIC CARBOXYPEPTIDASE"/>
    <property type="match status" value="1"/>
</dbReference>
<dbReference type="PROSITE" id="PS52035">
    <property type="entry name" value="PEPTIDASE_M14"/>
    <property type="match status" value="1"/>
</dbReference>
<dbReference type="GO" id="GO:0008270">
    <property type="term" value="F:zinc ion binding"/>
    <property type="evidence" value="ECO:0007669"/>
    <property type="project" value="InterPro"/>
</dbReference>
<dbReference type="SUPFAM" id="SSF53187">
    <property type="entry name" value="Zn-dependent exopeptidases"/>
    <property type="match status" value="1"/>
</dbReference>
<dbReference type="GO" id="GO:0006508">
    <property type="term" value="P:proteolysis"/>
    <property type="evidence" value="ECO:0007669"/>
    <property type="project" value="InterPro"/>
</dbReference>
<dbReference type="GO" id="GO:0004181">
    <property type="term" value="F:metallocarboxypeptidase activity"/>
    <property type="evidence" value="ECO:0007669"/>
    <property type="project" value="InterPro"/>
</dbReference>
<evidence type="ECO:0000256" key="2">
    <source>
        <dbReference type="ARBA" id="ARBA00005988"/>
    </source>
</evidence>
<comment type="cofactor">
    <cofactor evidence="1">
        <name>Zn(2+)</name>
        <dbReference type="ChEBI" id="CHEBI:29105"/>
    </cofactor>
</comment>
<reference evidence="6" key="1">
    <citation type="submission" date="2017-02" db="UniProtKB">
        <authorList>
            <consortium name="WormBaseParasite"/>
        </authorList>
    </citation>
    <scope>IDENTIFICATION</scope>
</reference>
<proteinExistence type="inferred from homology"/>
<dbReference type="Proteomes" id="UP000036681">
    <property type="component" value="Unplaced"/>
</dbReference>
<dbReference type="Gene3D" id="3.40.630.10">
    <property type="entry name" value="Zn peptidases"/>
    <property type="match status" value="1"/>
</dbReference>
<dbReference type="AlphaFoldDB" id="A0A0M3HGI9"/>
<dbReference type="InterPro" id="IPR000834">
    <property type="entry name" value="Peptidase_M14"/>
</dbReference>
<dbReference type="WBParaSite" id="ALUE_0000063401-mRNA-1">
    <property type="protein sequence ID" value="ALUE_0000063401-mRNA-1"/>
    <property type="gene ID" value="ALUE_0000063401"/>
</dbReference>
<feature type="domain" description="Peptidase M14" evidence="4">
    <location>
        <begin position="1"/>
        <end position="99"/>
    </location>
</feature>
<keyword evidence="5" id="KW-1185">Reference proteome</keyword>
<evidence type="ECO:0000256" key="1">
    <source>
        <dbReference type="ARBA" id="ARBA00001947"/>
    </source>
</evidence>